<evidence type="ECO:0000256" key="2">
    <source>
        <dbReference type="ARBA" id="ARBA00001947"/>
    </source>
</evidence>
<dbReference type="InterPro" id="IPR027268">
    <property type="entry name" value="Peptidase_M4/M1_CTD_sf"/>
</dbReference>
<keyword evidence="7" id="KW-0479">Metal-binding</keyword>
<feature type="domain" description="Aminopeptidase N-like N-terminal" evidence="15">
    <location>
        <begin position="54"/>
        <end position="226"/>
    </location>
</feature>
<dbReference type="GO" id="GO:0004177">
    <property type="term" value="F:aminopeptidase activity"/>
    <property type="evidence" value="ECO:0007669"/>
    <property type="project" value="UniProtKB-KW"/>
</dbReference>
<keyword evidence="13" id="KW-0732">Signal</keyword>
<dbReference type="Pfam" id="PF01433">
    <property type="entry name" value="Peptidase_M1"/>
    <property type="match status" value="1"/>
</dbReference>
<evidence type="ECO:0000256" key="8">
    <source>
        <dbReference type="ARBA" id="ARBA00022801"/>
    </source>
</evidence>
<evidence type="ECO:0000256" key="13">
    <source>
        <dbReference type="SAM" id="SignalP"/>
    </source>
</evidence>
<keyword evidence="6" id="KW-0645">Protease</keyword>
<organism evidence="16 17">
    <name type="scientific">Streptomyces monticola</name>
    <dbReference type="NCBI Taxonomy" id="2666263"/>
    <lineage>
        <taxon>Bacteria</taxon>
        <taxon>Bacillati</taxon>
        <taxon>Actinomycetota</taxon>
        <taxon>Actinomycetes</taxon>
        <taxon>Kitasatosporales</taxon>
        <taxon>Streptomycetaceae</taxon>
        <taxon>Streptomyces</taxon>
    </lineage>
</organism>
<dbReference type="PROSITE" id="PS51257">
    <property type="entry name" value="PROKAR_LIPOPROTEIN"/>
    <property type="match status" value="1"/>
</dbReference>
<keyword evidence="9" id="KW-0862">Zinc</keyword>
<evidence type="ECO:0000256" key="7">
    <source>
        <dbReference type="ARBA" id="ARBA00022723"/>
    </source>
</evidence>
<feature type="chain" id="PRO_5045063759" description="Aminopeptidase N" evidence="13">
    <location>
        <begin position="25"/>
        <end position="482"/>
    </location>
</feature>
<evidence type="ECO:0000313" key="16">
    <source>
        <dbReference type="EMBL" id="MFC7306423.1"/>
    </source>
</evidence>
<evidence type="ECO:0000256" key="6">
    <source>
        <dbReference type="ARBA" id="ARBA00022670"/>
    </source>
</evidence>
<keyword evidence="17" id="KW-1185">Reference proteome</keyword>
<dbReference type="InterPro" id="IPR042097">
    <property type="entry name" value="Aminopeptidase_N-like_N_sf"/>
</dbReference>
<feature type="domain" description="Peptidase M1 membrane alanine aminopeptidase" evidence="14">
    <location>
        <begin position="319"/>
        <end position="472"/>
    </location>
</feature>
<evidence type="ECO:0000256" key="11">
    <source>
        <dbReference type="ARBA" id="ARBA00029811"/>
    </source>
</evidence>
<dbReference type="PANTHER" id="PTHR11533:SF297">
    <property type="entry name" value="AMINOPEPTIDASE N"/>
    <property type="match status" value="1"/>
</dbReference>
<dbReference type="Gene3D" id="2.60.40.1730">
    <property type="entry name" value="tricorn interacting facor f3 domain"/>
    <property type="match status" value="1"/>
</dbReference>
<dbReference type="RefSeq" id="WP_381831788.1">
    <property type="nucleotide sequence ID" value="NZ_JBHTCF010000007.1"/>
</dbReference>
<evidence type="ECO:0000313" key="17">
    <source>
        <dbReference type="Proteomes" id="UP001596523"/>
    </source>
</evidence>
<dbReference type="Proteomes" id="UP001596523">
    <property type="component" value="Unassembled WGS sequence"/>
</dbReference>
<dbReference type="InterPro" id="IPR045357">
    <property type="entry name" value="Aminopeptidase_N-like_N"/>
</dbReference>
<comment type="catalytic activity">
    <reaction evidence="1">
        <text>Release of an N-terminal amino acid, Xaa-|-Yaa- from a peptide, amide or arylamide. Xaa is preferably Ala, but may be most amino acids including Pro (slow action). When a terminal hydrophobic residue is followed by a prolyl residue, the two may be released as an intact Xaa-Pro dipeptide.</text>
        <dbReference type="EC" id="3.4.11.2"/>
    </reaction>
</comment>
<accession>A0ABW2JLT3</accession>
<evidence type="ECO:0000256" key="12">
    <source>
        <dbReference type="ARBA" id="ARBA00031533"/>
    </source>
</evidence>
<evidence type="ECO:0000256" key="1">
    <source>
        <dbReference type="ARBA" id="ARBA00000098"/>
    </source>
</evidence>
<comment type="caution">
    <text evidence="16">The sequence shown here is derived from an EMBL/GenBank/DDBJ whole genome shotgun (WGS) entry which is preliminary data.</text>
</comment>
<keyword evidence="16" id="KW-0031">Aminopeptidase</keyword>
<proteinExistence type="inferred from homology"/>
<dbReference type="Gene3D" id="1.10.390.10">
    <property type="entry name" value="Neutral Protease Domain 2"/>
    <property type="match status" value="1"/>
</dbReference>
<evidence type="ECO:0000256" key="5">
    <source>
        <dbReference type="ARBA" id="ARBA00015611"/>
    </source>
</evidence>
<dbReference type="SUPFAM" id="SSF55486">
    <property type="entry name" value="Metalloproteases ('zincins'), catalytic domain"/>
    <property type="match status" value="1"/>
</dbReference>
<dbReference type="SUPFAM" id="SSF63737">
    <property type="entry name" value="Leukotriene A4 hydrolase N-terminal domain"/>
    <property type="match status" value="1"/>
</dbReference>
<evidence type="ECO:0000259" key="14">
    <source>
        <dbReference type="Pfam" id="PF01433"/>
    </source>
</evidence>
<evidence type="ECO:0000256" key="9">
    <source>
        <dbReference type="ARBA" id="ARBA00022833"/>
    </source>
</evidence>
<keyword evidence="10" id="KW-0482">Metalloprotease</keyword>
<evidence type="ECO:0000259" key="15">
    <source>
        <dbReference type="Pfam" id="PF17900"/>
    </source>
</evidence>
<reference evidence="17" key="1">
    <citation type="journal article" date="2019" name="Int. J. Syst. Evol. Microbiol.">
        <title>The Global Catalogue of Microorganisms (GCM) 10K type strain sequencing project: providing services to taxonomists for standard genome sequencing and annotation.</title>
        <authorList>
            <consortium name="The Broad Institute Genomics Platform"/>
            <consortium name="The Broad Institute Genome Sequencing Center for Infectious Disease"/>
            <person name="Wu L."/>
            <person name="Ma J."/>
        </authorList>
    </citation>
    <scope>NUCLEOTIDE SEQUENCE [LARGE SCALE GENOMIC DNA]</scope>
    <source>
        <strain evidence="17">SYNS20</strain>
    </source>
</reference>
<comment type="similarity">
    <text evidence="3">Belongs to the peptidase M1 family.</text>
</comment>
<gene>
    <name evidence="16" type="ORF">ACFQVC_19625</name>
</gene>
<evidence type="ECO:0000256" key="10">
    <source>
        <dbReference type="ARBA" id="ARBA00023049"/>
    </source>
</evidence>
<protein>
    <recommendedName>
        <fullName evidence="5">Aminopeptidase N</fullName>
        <ecNumber evidence="4">3.4.11.2</ecNumber>
    </recommendedName>
    <alternativeName>
        <fullName evidence="11">Alanine aminopeptidase</fullName>
    </alternativeName>
    <alternativeName>
        <fullName evidence="12">Lysyl aminopeptidase</fullName>
    </alternativeName>
</protein>
<dbReference type="Pfam" id="PF17900">
    <property type="entry name" value="Peptidase_M1_N"/>
    <property type="match status" value="1"/>
</dbReference>
<dbReference type="CDD" id="cd09603">
    <property type="entry name" value="M1_APN_like"/>
    <property type="match status" value="1"/>
</dbReference>
<dbReference type="PRINTS" id="PR00756">
    <property type="entry name" value="ALADIPTASE"/>
</dbReference>
<comment type="cofactor">
    <cofactor evidence="2">
        <name>Zn(2+)</name>
        <dbReference type="ChEBI" id="CHEBI:29105"/>
    </cofactor>
</comment>
<keyword evidence="8 16" id="KW-0378">Hydrolase</keyword>
<dbReference type="InterPro" id="IPR050344">
    <property type="entry name" value="Peptidase_M1_aminopeptidases"/>
</dbReference>
<evidence type="ECO:0000256" key="3">
    <source>
        <dbReference type="ARBA" id="ARBA00010136"/>
    </source>
</evidence>
<dbReference type="PANTHER" id="PTHR11533">
    <property type="entry name" value="PROTEASE M1 ZINC METALLOPROTEASE"/>
    <property type="match status" value="1"/>
</dbReference>
<evidence type="ECO:0000256" key="4">
    <source>
        <dbReference type="ARBA" id="ARBA00012564"/>
    </source>
</evidence>
<name>A0ABW2JLT3_9ACTN</name>
<dbReference type="EMBL" id="JBHTCF010000007">
    <property type="protein sequence ID" value="MFC7306423.1"/>
    <property type="molecule type" value="Genomic_DNA"/>
</dbReference>
<feature type="signal peptide" evidence="13">
    <location>
        <begin position="1"/>
        <end position="24"/>
    </location>
</feature>
<sequence>MARRLRTAPAALALAAAFALTACSGGGVHGKPGAAGLRDPYFAHLGNSGYDVAHYGLKLGYDPEAEHIDGEAVITARATQDLSAFNLDLKGLDVERITVEGRPARFNRNGAELTVRPHDELRKGETFRTTVRYAGEPQTITDEDGAKEGWLPTDEGAVALGEPAGSMAWFPGNHHPSDKAAYDIEVTVPKGLKAVSNGELSQERPGDDGDGTTFVWHSAEPMASYLATVAVGAYETKTSVIEGASRKGGLPVYTAVVPSQAEASKKPLARIPEIVEWQEYNFGPYPFSSVGAIVEDEDAAGYALETQTKPVLPGAPDTELLVHELAHQWFGNSVTPESWQDMWLNEGFATYAEWLWSEDHEGESAQEIFDQVYAGEGDYVEENIGDAEDAEAIWAYPPAKPSGADTISDTPVYYRGAMVVHKIRQAVGDDRFYDIVQGWTKTHRHGNADTKDFTEYVEKKAGKDLGAIWDVWLYGEGKPAKP</sequence>
<dbReference type="InterPro" id="IPR001930">
    <property type="entry name" value="Peptidase_M1"/>
</dbReference>
<dbReference type="EC" id="3.4.11.2" evidence="4"/>
<dbReference type="InterPro" id="IPR014782">
    <property type="entry name" value="Peptidase_M1_dom"/>
</dbReference>